<dbReference type="InterPro" id="IPR050570">
    <property type="entry name" value="Cell_wall_metabolism_enzyme"/>
</dbReference>
<gene>
    <name evidence="4" type="ORF">ACFP2T_25395</name>
</gene>
<dbReference type="Pfam" id="PF01551">
    <property type="entry name" value="Peptidase_M23"/>
    <property type="match status" value="1"/>
</dbReference>
<dbReference type="CDD" id="cd12797">
    <property type="entry name" value="M23_peptidase"/>
    <property type="match status" value="1"/>
</dbReference>
<keyword evidence="2" id="KW-0812">Transmembrane</keyword>
<accession>A0ABW1KE36</accession>
<dbReference type="GO" id="GO:0016787">
    <property type="term" value="F:hydrolase activity"/>
    <property type="evidence" value="ECO:0007669"/>
    <property type="project" value="UniProtKB-KW"/>
</dbReference>
<dbReference type="RefSeq" id="WP_377425566.1">
    <property type="nucleotide sequence ID" value="NZ_JBHSPR010000020.1"/>
</dbReference>
<comment type="caution">
    <text evidence="4">The sequence shown here is derived from an EMBL/GenBank/DDBJ whole genome shotgun (WGS) entry which is preliminary data.</text>
</comment>
<feature type="compositionally biased region" description="Low complexity" evidence="1">
    <location>
        <begin position="141"/>
        <end position="154"/>
    </location>
</feature>
<evidence type="ECO:0000259" key="3">
    <source>
        <dbReference type="Pfam" id="PF01551"/>
    </source>
</evidence>
<dbReference type="EC" id="3.4.24.-" evidence="4"/>
<evidence type="ECO:0000256" key="1">
    <source>
        <dbReference type="SAM" id="MobiDB-lite"/>
    </source>
</evidence>
<feature type="compositionally biased region" description="Basic and acidic residues" evidence="1">
    <location>
        <begin position="1"/>
        <end position="22"/>
    </location>
</feature>
<feature type="region of interest" description="Disordered" evidence="1">
    <location>
        <begin position="1"/>
        <end position="69"/>
    </location>
</feature>
<dbReference type="PANTHER" id="PTHR21666">
    <property type="entry name" value="PEPTIDASE-RELATED"/>
    <property type="match status" value="1"/>
</dbReference>
<keyword evidence="4" id="KW-0378">Hydrolase</keyword>
<feature type="domain" description="M23ase beta-sheet core" evidence="3">
    <location>
        <begin position="195"/>
        <end position="290"/>
    </location>
</feature>
<feature type="region of interest" description="Disordered" evidence="1">
    <location>
        <begin position="105"/>
        <end position="189"/>
    </location>
</feature>
<evidence type="ECO:0000313" key="4">
    <source>
        <dbReference type="EMBL" id="MFC6019531.1"/>
    </source>
</evidence>
<keyword evidence="2" id="KW-1133">Transmembrane helix</keyword>
<evidence type="ECO:0000256" key="2">
    <source>
        <dbReference type="SAM" id="Phobius"/>
    </source>
</evidence>
<feature type="compositionally biased region" description="Low complexity" evidence="1">
    <location>
        <begin position="105"/>
        <end position="117"/>
    </location>
</feature>
<dbReference type="SUPFAM" id="SSF51261">
    <property type="entry name" value="Duplicated hybrid motif"/>
    <property type="match status" value="1"/>
</dbReference>
<dbReference type="InterPro" id="IPR016047">
    <property type="entry name" value="M23ase_b-sheet_dom"/>
</dbReference>
<dbReference type="PANTHER" id="PTHR21666:SF270">
    <property type="entry name" value="MUREIN HYDROLASE ACTIVATOR ENVC"/>
    <property type="match status" value="1"/>
</dbReference>
<name>A0ABW1KE36_9ACTN</name>
<sequence>MPETDPSKPEAIESQHLDDGSRRAGSSQPDDSGQPVDGSRLADGGPRRGYDASSAQPARHRSRRRLAGRTPYLAAGLVALLGLGVAGGAVAMAGGADDRADRVTVAADESARASAAQRADRSERDPATPTLAPTPVPSPTVAPSTSSRPPAAKAARSDGSAPASKSTATRRTAGWVDPMPGAETTSCFGPRWGTMHAGIDLAMPENTPIRAAGAGTVVTAGWAYTGYGISVVIDHGNGYLTHYAHQNRTVVSVGAHVAAGDVIGYEGATGDATGPHLHFEVHNGLWNQVDPGPWMREHGVDLGC</sequence>
<evidence type="ECO:0000313" key="5">
    <source>
        <dbReference type="Proteomes" id="UP001596203"/>
    </source>
</evidence>
<organism evidence="4 5">
    <name type="scientific">Plantactinospora solaniradicis</name>
    <dbReference type="NCBI Taxonomy" id="1723736"/>
    <lineage>
        <taxon>Bacteria</taxon>
        <taxon>Bacillati</taxon>
        <taxon>Actinomycetota</taxon>
        <taxon>Actinomycetes</taxon>
        <taxon>Micromonosporales</taxon>
        <taxon>Micromonosporaceae</taxon>
        <taxon>Plantactinospora</taxon>
    </lineage>
</organism>
<dbReference type="Gene3D" id="2.70.70.10">
    <property type="entry name" value="Glucose Permease (Domain IIA)"/>
    <property type="match status" value="1"/>
</dbReference>
<dbReference type="Proteomes" id="UP001596203">
    <property type="component" value="Unassembled WGS sequence"/>
</dbReference>
<keyword evidence="5" id="KW-1185">Reference proteome</keyword>
<reference evidence="5" key="1">
    <citation type="journal article" date="2019" name="Int. J. Syst. Evol. Microbiol.">
        <title>The Global Catalogue of Microorganisms (GCM) 10K type strain sequencing project: providing services to taxonomists for standard genome sequencing and annotation.</title>
        <authorList>
            <consortium name="The Broad Institute Genomics Platform"/>
            <consortium name="The Broad Institute Genome Sequencing Center for Infectious Disease"/>
            <person name="Wu L."/>
            <person name="Ma J."/>
        </authorList>
    </citation>
    <scope>NUCLEOTIDE SEQUENCE [LARGE SCALE GENOMIC DNA]</scope>
    <source>
        <strain evidence="5">ZS-35-S2</strain>
    </source>
</reference>
<feature type="compositionally biased region" description="Basic residues" evidence="1">
    <location>
        <begin position="58"/>
        <end position="67"/>
    </location>
</feature>
<dbReference type="EMBL" id="JBHSPR010000020">
    <property type="protein sequence ID" value="MFC6019531.1"/>
    <property type="molecule type" value="Genomic_DNA"/>
</dbReference>
<dbReference type="InterPro" id="IPR011055">
    <property type="entry name" value="Dup_hybrid_motif"/>
</dbReference>
<proteinExistence type="predicted"/>
<protein>
    <submittedName>
        <fullName evidence="4">M23 family metallopeptidase</fullName>
        <ecNumber evidence="4">3.4.24.-</ecNumber>
    </submittedName>
</protein>
<keyword evidence="2" id="KW-0472">Membrane</keyword>
<feature type="transmembrane region" description="Helical" evidence="2">
    <location>
        <begin position="72"/>
        <end position="94"/>
    </location>
</feature>